<sequence length="132" mass="13933">MTAPPPYVFFPGVAADALRFYRGVFGGELTLHTFADFGRDDGPAEAIAHGILVGPVDLFAADAAQDEPTVAVEGLLLSLLGAAPAATLEEWFAVLSEGGTVIDPLQERPWGASDGTVRDRYGLTWLIGYEPA</sequence>
<dbReference type="Proteomes" id="UP000325516">
    <property type="component" value="Chromosome"/>
</dbReference>
<dbReference type="KEGG" id="mlz:F6J85_11140"/>
<dbReference type="PANTHER" id="PTHR33990">
    <property type="entry name" value="PROTEIN YJDN-RELATED"/>
    <property type="match status" value="1"/>
</dbReference>
<protein>
    <submittedName>
        <fullName evidence="2">VOC family protein</fullName>
    </submittedName>
</protein>
<organism evidence="2 3">
    <name type="scientific">Microbacterium lushaniae</name>
    <dbReference type="NCBI Taxonomy" id="2614639"/>
    <lineage>
        <taxon>Bacteria</taxon>
        <taxon>Bacillati</taxon>
        <taxon>Actinomycetota</taxon>
        <taxon>Actinomycetes</taxon>
        <taxon>Micrococcales</taxon>
        <taxon>Microbacteriaceae</taxon>
        <taxon>Microbacterium</taxon>
    </lineage>
</organism>
<dbReference type="InterPro" id="IPR029068">
    <property type="entry name" value="Glyas_Bleomycin-R_OHBP_Dase"/>
</dbReference>
<dbReference type="InterPro" id="IPR004360">
    <property type="entry name" value="Glyas_Fos-R_dOase_dom"/>
</dbReference>
<dbReference type="PANTHER" id="PTHR33990:SF1">
    <property type="entry name" value="PROTEIN YJDN"/>
    <property type="match status" value="1"/>
</dbReference>
<keyword evidence="3" id="KW-1185">Reference proteome</keyword>
<dbReference type="Gene3D" id="3.10.180.10">
    <property type="entry name" value="2,3-Dihydroxybiphenyl 1,2-Dioxygenase, domain 1"/>
    <property type="match status" value="1"/>
</dbReference>
<dbReference type="Pfam" id="PF00903">
    <property type="entry name" value="Glyoxalase"/>
    <property type="match status" value="1"/>
</dbReference>
<name>A0A5J6L5F4_9MICO</name>
<feature type="domain" description="Glyoxalase/fosfomycin resistance/dioxygenase" evidence="1">
    <location>
        <begin position="14"/>
        <end position="125"/>
    </location>
</feature>
<gene>
    <name evidence="2" type="ORF">F6J85_11140</name>
</gene>
<dbReference type="EMBL" id="CP044232">
    <property type="protein sequence ID" value="QEW03595.1"/>
    <property type="molecule type" value="Genomic_DNA"/>
</dbReference>
<accession>A0A5J6L5F4</accession>
<proteinExistence type="predicted"/>
<evidence type="ECO:0000313" key="2">
    <source>
        <dbReference type="EMBL" id="QEW03595.1"/>
    </source>
</evidence>
<evidence type="ECO:0000259" key="1">
    <source>
        <dbReference type="Pfam" id="PF00903"/>
    </source>
</evidence>
<dbReference type="SUPFAM" id="SSF54593">
    <property type="entry name" value="Glyoxalase/Bleomycin resistance protein/Dihydroxybiphenyl dioxygenase"/>
    <property type="match status" value="1"/>
</dbReference>
<reference evidence="3" key="1">
    <citation type="submission" date="2019-09" db="EMBL/GenBank/DDBJ databases">
        <title>Mumia zhuanghuii sp. nov. isolated from the intestinal contents of plateau pika (Ochotona curzoniae) in the Qinghai-Tibet plateau of China.</title>
        <authorList>
            <person name="Tian Z."/>
        </authorList>
    </citation>
    <scope>NUCLEOTIDE SEQUENCE [LARGE SCALE GENOMIC DNA]</scope>
    <source>
        <strain evidence="3">L-031</strain>
    </source>
</reference>
<dbReference type="RefSeq" id="WP_150925028.1">
    <property type="nucleotide sequence ID" value="NZ_CP044232.1"/>
</dbReference>
<dbReference type="AlphaFoldDB" id="A0A5J6L5F4"/>
<evidence type="ECO:0000313" key="3">
    <source>
        <dbReference type="Proteomes" id="UP000325516"/>
    </source>
</evidence>